<dbReference type="Proteomes" id="UP000076722">
    <property type="component" value="Unassembled WGS sequence"/>
</dbReference>
<comment type="similarity">
    <text evidence="1">Belongs to the fungal fucose-specific lectin family.</text>
</comment>
<dbReference type="Pfam" id="PF07938">
    <property type="entry name" value="Fungal_lectin"/>
    <property type="match status" value="2"/>
</dbReference>
<dbReference type="InterPro" id="IPR012475">
    <property type="entry name" value="Fungal_lectin"/>
</dbReference>
<dbReference type="EMBL" id="KV419402">
    <property type="protein sequence ID" value="KZS95286.1"/>
    <property type="molecule type" value="Genomic_DNA"/>
</dbReference>
<dbReference type="Gene3D" id="2.40.128.190">
    <property type="match status" value="1"/>
</dbReference>
<evidence type="ECO:0000313" key="3">
    <source>
        <dbReference type="Proteomes" id="UP000076722"/>
    </source>
</evidence>
<proteinExistence type="inferred from homology"/>
<gene>
    <name evidence="2" type="ORF">SISNIDRAFT_484147</name>
</gene>
<evidence type="ECO:0000256" key="1">
    <source>
        <dbReference type="ARBA" id="ARBA00009042"/>
    </source>
</evidence>
<dbReference type="AlphaFoldDB" id="A0A164WRB8"/>
<accession>A0A164WRB8</accession>
<organism evidence="2 3">
    <name type="scientific">Sistotremastrum niveocremeum HHB9708</name>
    <dbReference type="NCBI Taxonomy" id="1314777"/>
    <lineage>
        <taxon>Eukaryota</taxon>
        <taxon>Fungi</taxon>
        <taxon>Dikarya</taxon>
        <taxon>Basidiomycota</taxon>
        <taxon>Agaricomycotina</taxon>
        <taxon>Agaricomycetes</taxon>
        <taxon>Sistotremastrales</taxon>
        <taxon>Sistotremastraceae</taxon>
        <taxon>Sertulicium</taxon>
        <taxon>Sertulicium niveocremeum</taxon>
    </lineage>
</organism>
<dbReference type="SUPFAM" id="SSF89372">
    <property type="entry name" value="Fucose-specific lectin"/>
    <property type="match status" value="1"/>
</dbReference>
<reference evidence="2 3" key="1">
    <citation type="journal article" date="2016" name="Mol. Biol. Evol.">
        <title>Comparative Genomics of Early-Diverging Mushroom-Forming Fungi Provides Insights into the Origins of Lignocellulose Decay Capabilities.</title>
        <authorList>
            <person name="Nagy L.G."/>
            <person name="Riley R."/>
            <person name="Tritt A."/>
            <person name="Adam C."/>
            <person name="Daum C."/>
            <person name="Floudas D."/>
            <person name="Sun H."/>
            <person name="Yadav J.S."/>
            <person name="Pangilinan J."/>
            <person name="Larsson K.H."/>
            <person name="Matsuura K."/>
            <person name="Barry K."/>
            <person name="Labutti K."/>
            <person name="Kuo R."/>
            <person name="Ohm R.A."/>
            <person name="Bhattacharya S.S."/>
            <person name="Shirouzu T."/>
            <person name="Yoshinaga Y."/>
            <person name="Martin F.M."/>
            <person name="Grigoriev I.V."/>
            <person name="Hibbett D.S."/>
        </authorList>
    </citation>
    <scope>NUCLEOTIDE SEQUENCE [LARGE SCALE GENOMIC DNA]</scope>
    <source>
        <strain evidence="2 3">HHB9708</strain>
    </source>
</reference>
<name>A0A164WRB8_9AGAM</name>
<keyword evidence="3" id="KW-1185">Reference proteome</keyword>
<dbReference type="Gene3D" id="2.120.10.70">
    <property type="entry name" value="Fucose-specific lectin"/>
    <property type="match status" value="1"/>
</dbReference>
<protein>
    <submittedName>
        <fullName evidence="2">Uncharacterized protein</fullName>
    </submittedName>
</protein>
<sequence>MASTQAVTSTALACTFWVDRTTNKDPHIRVYYQSSNFAVHEVKWDKGAWKPGSSPVFNLNSRASLAAIAYPGDGQNIPGADPEIHIYFVDNTSSPPKIKDWKKSENSNVWSYVGEVPAYNLTAVSNLGAAEYSDPYIRVYYQDTDGYIRESQWNSGNKQWIVSTGGSDLNISKNPARLGTPIGADTENAHYSPRVTVAWQDANSNIAAASVYFDGSTLFNFPKTYPASPSGSLTVAMWDSSKVHIYYDGDNDGIQKLEYNGSAWSGPVNSFTGDITNPNADGQGGLASAAFAPDNSGDHVGSVFYQPVGNNNIVEVLI</sequence>
<evidence type="ECO:0000313" key="2">
    <source>
        <dbReference type="EMBL" id="KZS95286.1"/>
    </source>
</evidence>